<name>A0A1U8Q8Q8_NELNU</name>
<dbReference type="Proteomes" id="UP000189703">
    <property type="component" value="Unplaced"/>
</dbReference>
<dbReference type="InParanoid" id="A0A1U8Q8Q8"/>
<dbReference type="PANTHER" id="PTHR11439:SF482">
    <property type="entry name" value="GAG-PRE-INTEGRASE DOMAIN-CONTAINING PROTEIN"/>
    <property type="match status" value="1"/>
</dbReference>
<dbReference type="KEGG" id="nnu:109115492"/>
<dbReference type="PANTHER" id="PTHR11439">
    <property type="entry name" value="GAG-POL-RELATED RETROTRANSPOSON"/>
    <property type="match status" value="1"/>
</dbReference>
<organism evidence="1 2">
    <name type="scientific">Nelumbo nucifera</name>
    <name type="common">Sacred lotus</name>
    <dbReference type="NCBI Taxonomy" id="4432"/>
    <lineage>
        <taxon>Eukaryota</taxon>
        <taxon>Viridiplantae</taxon>
        <taxon>Streptophyta</taxon>
        <taxon>Embryophyta</taxon>
        <taxon>Tracheophyta</taxon>
        <taxon>Spermatophyta</taxon>
        <taxon>Magnoliopsida</taxon>
        <taxon>Proteales</taxon>
        <taxon>Nelumbonaceae</taxon>
        <taxon>Nelumbo</taxon>
    </lineage>
</organism>
<dbReference type="STRING" id="4432.A0A1U8Q8Q8"/>
<accession>A0A1U8Q8Q8</accession>
<gene>
    <name evidence="2" type="primary">LOC109115492</name>
</gene>
<dbReference type="OMA" id="DIAYAMH"/>
<keyword evidence="1" id="KW-1185">Reference proteome</keyword>
<evidence type="ECO:0000313" key="1">
    <source>
        <dbReference type="Proteomes" id="UP000189703"/>
    </source>
</evidence>
<dbReference type="GeneID" id="109115492"/>
<dbReference type="OrthoDB" id="128382at2759"/>
<proteinExistence type="predicted"/>
<sequence length="115" mass="13017">MIGCRPANTPIEQNHGLQESVGEVYCDRERYLKLVGKLIYLSLTRPDIAYAMHVVSQFMHSPKIPHMKAVERILRYLKTCPGKGILLRKNNRIEIEAYTDADWAGSVGDRKSTSG</sequence>
<reference evidence="2" key="1">
    <citation type="submission" date="2025-08" db="UniProtKB">
        <authorList>
            <consortium name="RefSeq"/>
        </authorList>
    </citation>
    <scope>IDENTIFICATION</scope>
</reference>
<evidence type="ECO:0000313" key="2">
    <source>
        <dbReference type="RefSeq" id="XP_019055169.1"/>
    </source>
</evidence>
<dbReference type="RefSeq" id="XP_019055169.1">
    <property type="nucleotide sequence ID" value="XM_019199624.1"/>
</dbReference>
<dbReference type="AlphaFoldDB" id="A0A1U8Q8Q8"/>
<protein>
    <submittedName>
        <fullName evidence="2">Uncharacterized protein LOC109115492</fullName>
    </submittedName>
</protein>